<dbReference type="Pfam" id="PF02321">
    <property type="entry name" value="OEP"/>
    <property type="match status" value="2"/>
</dbReference>
<keyword evidence="3" id="KW-0813">Transport</keyword>
<sequence>MVNKSVFTLLIFLLLPFAAIRASEPPQKKLSLPECISIALENASSIKKAENARHLSGVDLLRSYGNFLPKLTSSANWTPTSVNRSYSVTSPLYGGVTSDAYRTRAETSTVDVSLTASLNLFNGLSDYAALQSALDRKKASGFSLQRAKEAVAYDVTQSYYQVLLDKELLGIARENLKSASDLLTLTERQFNIGLKSITDLYQQQADTGNGKLEVIRAENRLRRSKLELLRRLRIDPETELTLEPVDTAAIAKLSPDIDLNALKTTALARRADLEAEALQSNAARWDVKNSAGTRLPKLDLAFTVSTDAIDSYSMRLQGVNYDYPYPSLGKQLDNGIDYALSLNLSWMIFDGFQSRYTVQSAKIARLNKQLDYEDLKDDIQIDLQQVAEEYRAAFDQIASARTGLKAAESAYAGILRKYELGASGFVELSASRAARVNARSSVTQAFYNLALQKALLDFTAGTTSIE</sequence>
<dbReference type="Proteomes" id="UP000886058">
    <property type="component" value="Unassembled WGS sequence"/>
</dbReference>
<dbReference type="Gene3D" id="1.20.1600.10">
    <property type="entry name" value="Outer membrane efflux proteins (OEP)"/>
    <property type="match status" value="1"/>
</dbReference>
<dbReference type="PANTHER" id="PTHR30026:SF20">
    <property type="entry name" value="OUTER MEMBRANE PROTEIN TOLC"/>
    <property type="match status" value="1"/>
</dbReference>
<evidence type="ECO:0000256" key="1">
    <source>
        <dbReference type="ARBA" id="ARBA00004442"/>
    </source>
</evidence>
<gene>
    <name evidence="9" type="ORF">ENL07_00490</name>
</gene>
<evidence type="ECO:0000256" key="4">
    <source>
        <dbReference type="ARBA" id="ARBA00022452"/>
    </source>
</evidence>
<comment type="caution">
    <text evidence="9">The sequence shown here is derived from an EMBL/GenBank/DDBJ whole genome shotgun (WGS) entry which is preliminary data.</text>
</comment>
<feature type="signal peptide" evidence="8">
    <location>
        <begin position="1"/>
        <end position="22"/>
    </location>
</feature>
<dbReference type="InterPro" id="IPR051906">
    <property type="entry name" value="TolC-like"/>
</dbReference>
<keyword evidence="4" id="KW-1134">Transmembrane beta strand</keyword>
<reference evidence="9" key="1">
    <citation type="journal article" date="2020" name="mSystems">
        <title>Genome- and Community-Level Interaction Insights into Carbon Utilization and Element Cycling Functions of Hydrothermarchaeota in Hydrothermal Sediment.</title>
        <authorList>
            <person name="Zhou Z."/>
            <person name="Liu Y."/>
            <person name="Xu W."/>
            <person name="Pan J."/>
            <person name="Luo Z.H."/>
            <person name="Li M."/>
        </authorList>
    </citation>
    <scope>NUCLEOTIDE SEQUENCE [LARGE SCALE GENOMIC DNA]</scope>
    <source>
        <strain evidence="9">HyVt-633</strain>
    </source>
</reference>
<evidence type="ECO:0000256" key="8">
    <source>
        <dbReference type="SAM" id="SignalP"/>
    </source>
</evidence>
<proteinExistence type="inferred from homology"/>
<dbReference type="GO" id="GO:0015288">
    <property type="term" value="F:porin activity"/>
    <property type="evidence" value="ECO:0007669"/>
    <property type="project" value="TreeGrafter"/>
</dbReference>
<dbReference type="InterPro" id="IPR003423">
    <property type="entry name" value="OMP_efflux"/>
</dbReference>
<dbReference type="PANTHER" id="PTHR30026">
    <property type="entry name" value="OUTER MEMBRANE PROTEIN TOLC"/>
    <property type="match status" value="1"/>
</dbReference>
<evidence type="ECO:0000313" key="9">
    <source>
        <dbReference type="EMBL" id="HHE31138.1"/>
    </source>
</evidence>
<name>A0A7C5H7G7_9CHLB</name>
<evidence type="ECO:0000256" key="3">
    <source>
        <dbReference type="ARBA" id="ARBA00022448"/>
    </source>
</evidence>
<comment type="subcellular location">
    <subcellularLocation>
        <location evidence="1">Cell outer membrane</location>
    </subcellularLocation>
</comment>
<feature type="chain" id="PRO_5027619595" evidence="8">
    <location>
        <begin position="23"/>
        <end position="466"/>
    </location>
</feature>
<evidence type="ECO:0000256" key="5">
    <source>
        <dbReference type="ARBA" id="ARBA00022692"/>
    </source>
</evidence>
<dbReference type="EMBL" id="DRSQ01000010">
    <property type="protein sequence ID" value="HHE31138.1"/>
    <property type="molecule type" value="Genomic_DNA"/>
</dbReference>
<evidence type="ECO:0000256" key="2">
    <source>
        <dbReference type="ARBA" id="ARBA00007613"/>
    </source>
</evidence>
<accession>A0A7C5H7G7</accession>
<evidence type="ECO:0000256" key="7">
    <source>
        <dbReference type="ARBA" id="ARBA00023237"/>
    </source>
</evidence>
<evidence type="ECO:0000256" key="6">
    <source>
        <dbReference type="ARBA" id="ARBA00023136"/>
    </source>
</evidence>
<keyword evidence="7" id="KW-0998">Cell outer membrane</keyword>
<protein>
    <submittedName>
        <fullName evidence="9">TolC family protein</fullName>
    </submittedName>
</protein>
<comment type="similarity">
    <text evidence="2">Belongs to the outer membrane factor (OMF) (TC 1.B.17) family.</text>
</comment>
<keyword evidence="8" id="KW-0732">Signal</keyword>
<organism evidence="9">
    <name type="scientific">Chlorobaculum parvum</name>
    <dbReference type="NCBI Taxonomy" id="274539"/>
    <lineage>
        <taxon>Bacteria</taxon>
        <taxon>Pseudomonadati</taxon>
        <taxon>Chlorobiota</taxon>
        <taxon>Chlorobiia</taxon>
        <taxon>Chlorobiales</taxon>
        <taxon>Chlorobiaceae</taxon>
        <taxon>Chlorobaculum</taxon>
    </lineage>
</organism>
<dbReference type="SUPFAM" id="SSF56954">
    <property type="entry name" value="Outer membrane efflux proteins (OEP)"/>
    <property type="match status" value="1"/>
</dbReference>
<keyword evidence="6" id="KW-0472">Membrane</keyword>
<keyword evidence="5" id="KW-0812">Transmembrane</keyword>
<dbReference type="GO" id="GO:1990281">
    <property type="term" value="C:efflux pump complex"/>
    <property type="evidence" value="ECO:0007669"/>
    <property type="project" value="TreeGrafter"/>
</dbReference>
<dbReference type="AlphaFoldDB" id="A0A7C5H7G7"/>
<dbReference type="GO" id="GO:0009279">
    <property type="term" value="C:cell outer membrane"/>
    <property type="evidence" value="ECO:0007669"/>
    <property type="project" value="UniProtKB-SubCell"/>
</dbReference>
<dbReference type="GO" id="GO:0015562">
    <property type="term" value="F:efflux transmembrane transporter activity"/>
    <property type="evidence" value="ECO:0007669"/>
    <property type="project" value="InterPro"/>
</dbReference>